<dbReference type="EMBL" id="LTBA01000011">
    <property type="protein sequence ID" value="KYH34717.1"/>
    <property type="molecule type" value="Genomic_DNA"/>
</dbReference>
<dbReference type="Proteomes" id="UP000075531">
    <property type="component" value="Unassembled WGS sequence"/>
</dbReference>
<dbReference type="OrthoDB" id="2084252at2"/>
<dbReference type="PATRIC" id="fig|1121338.3.peg.1350"/>
<keyword evidence="1" id="KW-0812">Transmembrane</keyword>
<keyword evidence="1" id="KW-0472">Membrane</keyword>
<dbReference type="AlphaFoldDB" id="A0A151B4Y4"/>
<dbReference type="RefSeq" id="WP_066824295.1">
    <property type="nucleotide sequence ID" value="NZ_LTBA01000011.1"/>
</dbReference>
<comment type="caution">
    <text evidence="2">The sequence shown here is derived from an EMBL/GenBank/DDBJ whole genome shotgun (WGS) entry which is preliminary data.</text>
</comment>
<gene>
    <name evidence="2" type="ORF">CLTEP_13140</name>
</gene>
<feature type="transmembrane region" description="Helical" evidence="1">
    <location>
        <begin position="15"/>
        <end position="36"/>
    </location>
</feature>
<evidence type="ECO:0000313" key="2">
    <source>
        <dbReference type="EMBL" id="KYH34717.1"/>
    </source>
</evidence>
<sequence length="219" mass="25520">MECNKKTNHSLLLKVLFMITIVSITINIILCGTININKKRYETSIKECISKRKSLDGILNVRKKELDEMFDKYYSDKLRELMGKDDLVILAQKQWNYVLTVNGKKLRGNTIYITDNHIKIVLAEFTNKERVLPKEILMKGTLTGGDPNDSLDSHLKIISQEKYNKHQEEKEGNKRIIYEFNNIPRGTIITLKLSEILKSRLNLDKNKYPSSNEYEIVIR</sequence>
<keyword evidence="3" id="KW-1185">Reference proteome</keyword>
<keyword evidence="1" id="KW-1133">Transmembrane helix</keyword>
<name>A0A151B4Y4_9CLOT</name>
<evidence type="ECO:0000313" key="3">
    <source>
        <dbReference type="Proteomes" id="UP000075531"/>
    </source>
</evidence>
<organism evidence="2 3">
    <name type="scientific">Clostridium tepidiprofundi DSM 19306</name>
    <dbReference type="NCBI Taxonomy" id="1121338"/>
    <lineage>
        <taxon>Bacteria</taxon>
        <taxon>Bacillati</taxon>
        <taxon>Bacillota</taxon>
        <taxon>Clostridia</taxon>
        <taxon>Eubacteriales</taxon>
        <taxon>Clostridiaceae</taxon>
        <taxon>Clostridium</taxon>
    </lineage>
</organism>
<evidence type="ECO:0000256" key="1">
    <source>
        <dbReference type="SAM" id="Phobius"/>
    </source>
</evidence>
<reference evidence="2 3" key="1">
    <citation type="submission" date="2016-02" db="EMBL/GenBank/DDBJ databases">
        <title>Genome sequence of Clostridium tepidiprofundi DSM 19306.</title>
        <authorList>
            <person name="Poehlein A."/>
            <person name="Daniel R."/>
        </authorList>
    </citation>
    <scope>NUCLEOTIDE SEQUENCE [LARGE SCALE GENOMIC DNA]</scope>
    <source>
        <strain evidence="2 3">DSM 19306</strain>
    </source>
</reference>
<proteinExistence type="predicted"/>
<accession>A0A151B4Y4</accession>
<protein>
    <submittedName>
        <fullName evidence="2">Uncharacterized protein</fullName>
    </submittedName>
</protein>